<evidence type="ECO:0000256" key="2">
    <source>
        <dbReference type="ARBA" id="ARBA00011738"/>
    </source>
</evidence>
<dbReference type="GO" id="GO:0006164">
    <property type="term" value="P:purine nucleotide biosynthetic process"/>
    <property type="evidence" value="ECO:0007669"/>
    <property type="project" value="UniProtKB-KW"/>
</dbReference>
<evidence type="ECO:0000256" key="3">
    <source>
        <dbReference type="ARBA" id="ARBA00022563"/>
    </source>
</evidence>
<keyword evidence="7 12" id="KW-0521">NADP</keyword>
<dbReference type="GO" id="GO:0035999">
    <property type="term" value="P:tetrahydrofolate interconversion"/>
    <property type="evidence" value="ECO:0007669"/>
    <property type="project" value="UniProtKB-UniRule"/>
</dbReference>
<evidence type="ECO:0000256" key="1">
    <source>
        <dbReference type="ARBA" id="ARBA00004777"/>
    </source>
</evidence>
<organism evidence="15 16">
    <name type="scientific">Sandaracinus amylolyticus</name>
    <dbReference type="NCBI Taxonomy" id="927083"/>
    <lineage>
        <taxon>Bacteria</taxon>
        <taxon>Pseudomonadati</taxon>
        <taxon>Myxococcota</taxon>
        <taxon>Polyangia</taxon>
        <taxon>Polyangiales</taxon>
        <taxon>Sandaracinaceae</taxon>
        <taxon>Sandaracinus</taxon>
    </lineage>
</organism>
<dbReference type="PROSITE" id="PS00767">
    <property type="entry name" value="THF_DHG_CYH_2"/>
    <property type="match status" value="1"/>
</dbReference>
<dbReference type="GO" id="GO:0009086">
    <property type="term" value="P:methionine biosynthetic process"/>
    <property type="evidence" value="ECO:0007669"/>
    <property type="project" value="UniProtKB-KW"/>
</dbReference>
<dbReference type="Proteomes" id="UP000034883">
    <property type="component" value="Chromosome"/>
</dbReference>
<dbReference type="GO" id="GO:0004488">
    <property type="term" value="F:methylenetetrahydrofolate dehydrogenase (NADP+) activity"/>
    <property type="evidence" value="ECO:0007669"/>
    <property type="project" value="UniProtKB-UniRule"/>
</dbReference>
<sequence>MAAKIIDGKAIAAEVKAEVAQRVTAFVEKHGRAPGLDVVLVGDDPASQVYVGSKEKQAGTVGIRGAVHRMPSDTTQDALEAKVRELNAARDVDGILVQLPLPKHLDSQRVIDVLEPGKDVDGLTPISTGLLWSDRPGLRPCTPWGCMRLLQHTGVALEGARAVVIGRSALVGKPIAAMLVAKNATVTLAHSRTKDLAARVREADIVIAAVGKAELVRGDWIKDGAVVIDVGINRSASGKLIGDVEYAGAAERASWITPVPGGVGPMTIAMLLSNTVDAAERRASW</sequence>
<dbReference type="NCBIfam" id="NF008058">
    <property type="entry name" value="PRK10792.1"/>
    <property type="match status" value="1"/>
</dbReference>
<dbReference type="Pfam" id="PF02882">
    <property type="entry name" value="THF_DHG_CYH_C"/>
    <property type="match status" value="1"/>
</dbReference>
<dbReference type="Gene3D" id="3.40.50.720">
    <property type="entry name" value="NAD(P)-binding Rossmann-like Domain"/>
    <property type="match status" value="1"/>
</dbReference>
<comment type="subunit">
    <text evidence="2 12">Homodimer.</text>
</comment>
<evidence type="ECO:0000259" key="14">
    <source>
        <dbReference type="Pfam" id="PF02882"/>
    </source>
</evidence>
<dbReference type="InterPro" id="IPR020867">
    <property type="entry name" value="THF_DH/CycHdrlase_CS"/>
</dbReference>
<evidence type="ECO:0000256" key="9">
    <source>
        <dbReference type="ARBA" id="ARBA00023102"/>
    </source>
</evidence>
<dbReference type="AlphaFoldDB" id="A0A0F6W3N4"/>
<comment type="caution">
    <text evidence="12">Lacks conserved residue(s) required for the propagation of feature annotation.</text>
</comment>
<dbReference type="STRING" id="927083.DB32_003729"/>
<feature type="domain" description="Tetrahydrofolate dehydrogenase/cyclohydrolase catalytic" evidence="13">
    <location>
        <begin position="6"/>
        <end position="121"/>
    </location>
</feature>
<dbReference type="GO" id="GO:0000105">
    <property type="term" value="P:L-histidine biosynthetic process"/>
    <property type="evidence" value="ECO:0007669"/>
    <property type="project" value="UniProtKB-KW"/>
</dbReference>
<dbReference type="InterPro" id="IPR020631">
    <property type="entry name" value="THF_DH/CycHdrlase_NAD-bd_dom"/>
</dbReference>
<evidence type="ECO:0000256" key="8">
    <source>
        <dbReference type="ARBA" id="ARBA00023002"/>
    </source>
</evidence>
<dbReference type="PRINTS" id="PR00085">
    <property type="entry name" value="THFDHDRGNASE"/>
</dbReference>
<dbReference type="HAMAP" id="MF_01576">
    <property type="entry name" value="THF_DHG_CYH"/>
    <property type="match status" value="1"/>
</dbReference>
<evidence type="ECO:0000256" key="5">
    <source>
        <dbReference type="ARBA" id="ARBA00022755"/>
    </source>
</evidence>
<evidence type="ECO:0000256" key="6">
    <source>
        <dbReference type="ARBA" id="ARBA00022801"/>
    </source>
</evidence>
<protein>
    <recommendedName>
        <fullName evidence="12">Bifunctional protein FolD</fullName>
    </recommendedName>
    <domain>
        <recommendedName>
            <fullName evidence="12">Methylenetetrahydrofolate dehydrogenase</fullName>
            <ecNumber evidence="12">1.5.1.5</ecNumber>
        </recommendedName>
    </domain>
    <domain>
        <recommendedName>
            <fullName evidence="12">Methenyltetrahydrofolate cyclohydrolase</fullName>
            <ecNumber evidence="12">3.5.4.9</ecNumber>
        </recommendedName>
    </domain>
</protein>
<dbReference type="UniPathway" id="UPA00193"/>
<evidence type="ECO:0000256" key="12">
    <source>
        <dbReference type="HAMAP-Rule" id="MF_01576"/>
    </source>
</evidence>
<dbReference type="KEGG" id="samy:DB32_003729"/>
<comment type="similarity">
    <text evidence="12">Belongs to the tetrahydrofolate dehydrogenase/cyclohydrolase family.</text>
</comment>
<dbReference type="Pfam" id="PF00763">
    <property type="entry name" value="THF_DHG_CYH"/>
    <property type="match status" value="1"/>
</dbReference>
<dbReference type="Gene3D" id="3.40.50.10860">
    <property type="entry name" value="Leucine Dehydrogenase, chain A, domain 1"/>
    <property type="match status" value="1"/>
</dbReference>
<dbReference type="RefSeq" id="WP_053233739.1">
    <property type="nucleotide sequence ID" value="NZ_CP011125.1"/>
</dbReference>
<keyword evidence="16" id="KW-1185">Reference proteome</keyword>
<feature type="domain" description="Tetrahydrofolate dehydrogenase/cyclohydrolase NAD(P)-binding" evidence="14">
    <location>
        <begin position="140"/>
        <end position="282"/>
    </location>
</feature>
<dbReference type="GO" id="GO:0004477">
    <property type="term" value="F:methenyltetrahydrofolate cyclohydrolase activity"/>
    <property type="evidence" value="ECO:0007669"/>
    <property type="project" value="UniProtKB-UniRule"/>
</dbReference>
<dbReference type="SUPFAM" id="SSF53223">
    <property type="entry name" value="Aminoacid dehydrogenase-like, N-terminal domain"/>
    <property type="match status" value="1"/>
</dbReference>
<comment type="function">
    <text evidence="12">Catalyzes the oxidation of 5,10-methylenetetrahydrofolate to 5,10-methenyltetrahydrofolate and then the hydrolysis of 5,10-methenyltetrahydrofolate to 10-formyltetrahydrofolate.</text>
</comment>
<keyword evidence="4 12" id="KW-0028">Amino-acid biosynthesis</keyword>
<keyword evidence="10 12" id="KW-0486">Methionine biosynthesis</keyword>
<keyword evidence="3 12" id="KW-0554">One-carbon metabolism</keyword>
<keyword evidence="11 12" id="KW-0511">Multifunctional enzyme</keyword>
<comment type="catalytic activity">
    <reaction evidence="12">
        <text>(6R)-5,10-methenyltetrahydrofolate + H2O = (6R)-10-formyltetrahydrofolate + H(+)</text>
        <dbReference type="Rhea" id="RHEA:23700"/>
        <dbReference type="ChEBI" id="CHEBI:15377"/>
        <dbReference type="ChEBI" id="CHEBI:15378"/>
        <dbReference type="ChEBI" id="CHEBI:57455"/>
        <dbReference type="ChEBI" id="CHEBI:195366"/>
        <dbReference type="EC" id="3.5.4.9"/>
    </reaction>
</comment>
<feature type="binding site" evidence="12">
    <location>
        <position position="232"/>
    </location>
    <ligand>
        <name>NADP(+)</name>
        <dbReference type="ChEBI" id="CHEBI:58349"/>
    </ligand>
</feature>
<accession>A0A0F6W3N4</accession>
<dbReference type="EMBL" id="CP011125">
    <property type="protein sequence ID" value="AKF06580.1"/>
    <property type="molecule type" value="Genomic_DNA"/>
</dbReference>
<evidence type="ECO:0000256" key="10">
    <source>
        <dbReference type="ARBA" id="ARBA00023167"/>
    </source>
</evidence>
<name>A0A0F6W3N4_9BACT</name>
<reference evidence="15 16" key="1">
    <citation type="submission" date="2015-03" db="EMBL/GenBank/DDBJ databases">
        <title>Genome assembly of Sandaracinus amylolyticus DSM 53668.</title>
        <authorList>
            <person name="Sharma G."/>
            <person name="Subramanian S."/>
        </authorList>
    </citation>
    <scope>NUCLEOTIDE SEQUENCE [LARGE SCALE GENOMIC DNA]</scope>
    <source>
        <strain evidence="15 16">DSM 53668</strain>
    </source>
</reference>
<dbReference type="FunFam" id="3.40.50.10860:FF:000005">
    <property type="entry name" value="C-1-tetrahydrofolate synthase, cytoplasmic, putative"/>
    <property type="match status" value="1"/>
</dbReference>
<evidence type="ECO:0000259" key="13">
    <source>
        <dbReference type="Pfam" id="PF00763"/>
    </source>
</evidence>
<dbReference type="InterPro" id="IPR000672">
    <property type="entry name" value="THF_DH/CycHdrlase"/>
</dbReference>
<keyword evidence="8 12" id="KW-0560">Oxidoreductase</keyword>
<comment type="catalytic activity">
    <reaction evidence="12">
        <text>(6R)-5,10-methylene-5,6,7,8-tetrahydrofolate + NADP(+) = (6R)-5,10-methenyltetrahydrofolate + NADPH</text>
        <dbReference type="Rhea" id="RHEA:22812"/>
        <dbReference type="ChEBI" id="CHEBI:15636"/>
        <dbReference type="ChEBI" id="CHEBI:57455"/>
        <dbReference type="ChEBI" id="CHEBI:57783"/>
        <dbReference type="ChEBI" id="CHEBI:58349"/>
        <dbReference type="EC" id="1.5.1.5"/>
    </reaction>
</comment>
<evidence type="ECO:0000313" key="15">
    <source>
        <dbReference type="EMBL" id="AKF06580.1"/>
    </source>
</evidence>
<evidence type="ECO:0000313" key="16">
    <source>
        <dbReference type="Proteomes" id="UP000034883"/>
    </source>
</evidence>
<dbReference type="SUPFAM" id="SSF51735">
    <property type="entry name" value="NAD(P)-binding Rossmann-fold domains"/>
    <property type="match status" value="1"/>
</dbReference>
<dbReference type="OrthoDB" id="9803580at2"/>
<evidence type="ECO:0000256" key="7">
    <source>
        <dbReference type="ARBA" id="ARBA00022857"/>
    </source>
</evidence>
<comment type="pathway">
    <text evidence="1 12">One-carbon metabolism; tetrahydrofolate interconversion.</text>
</comment>
<evidence type="ECO:0000256" key="4">
    <source>
        <dbReference type="ARBA" id="ARBA00022605"/>
    </source>
</evidence>
<keyword evidence="5 12" id="KW-0658">Purine biosynthesis</keyword>
<dbReference type="CDD" id="cd01080">
    <property type="entry name" value="NAD_bind_m-THF_DH_Cyclohyd"/>
    <property type="match status" value="1"/>
</dbReference>
<dbReference type="EC" id="1.5.1.5" evidence="12"/>
<feature type="binding site" evidence="12">
    <location>
        <begin position="166"/>
        <end position="168"/>
    </location>
    <ligand>
        <name>NADP(+)</name>
        <dbReference type="ChEBI" id="CHEBI:58349"/>
    </ligand>
</feature>
<dbReference type="FunFam" id="3.40.50.720:FF:000094">
    <property type="entry name" value="Bifunctional protein FolD"/>
    <property type="match status" value="1"/>
</dbReference>
<dbReference type="EC" id="3.5.4.9" evidence="12"/>
<dbReference type="InterPro" id="IPR020630">
    <property type="entry name" value="THF_DH/CycHdrlase_cat_dom"/>
</dbReference>
<dbReference type="PANTHER" id="PTHR48099">
    <property type="entry name" value="C-1-TETRAHYDROFOLATE SYNTHASE, CYTOPLASMIC-RELATED"/>
    <property type="match status" value="1"/>
</dbReference>
<dbReference type="InterPro" id="IPR036291">
    <property type="entry name" value="NAD(P)-bd_dom_sf"/>
</dbReference>
<dbReference type="PANTHER" id="PTHR48099:SF5">
    <property type="entry name" value="C-1-TETRAHYDROFOLATE SYNTHASE, CYTOPLASMIC"/>
    <property type="match status" value="1"/>
</dbReference>
<gene>
    <name evidence="12" type="primary">folD</name>
    <name evidence="15" type="ORF">DB32_003729</name>
</gene>
<keyword evidence="9 12" id="KW-0368">Histidine biosynthesis</keyword>
<dbReference type="GO" id="GO:0005829">
    <property type="term" value="C:cytosol"/>
    <property type="evidence" value="ECO:0007669"/>
    <property type="project" value="TreeGrafter"/>
</dbReference>
<evidence type="ECO:0000256" key="11">
    <source>
        <dbReference type="ARBA" id="ARBA00023268"/>
    </source>
</evidence>
<dbReference type="NCBIfam" id="NF010783">
    <property type="entry name" value="PRK14186.1"/>
    <property type="match status" value="1"/>
</dbReference>
<keyword evidence="6 12" id="KW-0378">Hydrolase</keyword>
<dbReference type="InterPro" id="IPR046346">
    <property type="entry name" value="Aminoacid_DH-like_N_sf"/>
</dbReference>
<proteinExistence type="inferred from homology"/>